<protein>
    <submittedName>
        <fullName evidence="2">Uncharacterized protein</fullName>
    </submittedName>
</protein>
<dbReference type="Proteomes" id="UP000464452">
    <property type="component" value="Chromosome"/>
</dbReference>
<evidence type="ECO:0000256" key="1">
    <source>
        <dbReference type="SAM" id="Phobius"/>
    </source>
</evidence>
<keyword evidence="1" id="KW-0812">Transmembrane</keyword>
<feature type="transmembrane region" description="Helical" evidence="1">
    <location>
        <begin position="113"/>
        <end position="134"/>
    </location>
</feature>
<organism evidence="2 3">
    <name type="scientific">Caloranaerobacter azorensis</name>
    <dbReference type="NCBI Taxonomy" id="116090"/>
    <lineage>
        <taxon>Bacteria</taxon>
        <taxon>Bacillati</taxon>
        <taxon>Bacillota</taxon>
        <taxon>Tissierellia</taxon>
        <taxon>Tissierellales</taxon>
        <taxon>Thermohalobacteraceae</taxon>
        <taxon>Caloranaerobacter</taxon>
    </lineage>
</organism>
<keyword evidence="1" id="KW-1133">Transmembrane helix</keyword>
<evidence type="ECO:0000313" key="3">
    <source>
        <dbReference type="Proteomes" id="UP000464452"/>
    </source>
</evidence>
<feature type="transmembrane region" description="Helical" evidence="1">
    <location>
        <begin position="209"/>
        <end position="231"/>
    </location>
</feature>
<name>A0A6P1YDT0_9FIRM</name>
<evidence type="ECO:0000313" key="2">
    <source>
        <dbReference type="EMBL" id="QIB26968.1"/>
    </source>
</evidence>
<accession>A0A6P1YDT0</accession>
<dbReference type="AlphaFoldDB" id="A0A6P1YDT0"/>
<reference evidence="2 3" key="1">
    <citation type="submission" date="2020-02" db="EMBL/GenBank/DDBJ databases">
        <title>Thermophilic hydrogen producing bacteria, Caloranaerobacter azorensis.</title>
        <authorList>
            <person name="Baek K."/>
        </authorList>
    </citation>
    <scope>NUCLEOTIDE SEQUENCE [LARGE SCALE GENOMIC DNA]</scope>
    <source>
        <strain evidence="2 3">T3-1</strain>
    </source>
</reference>
<dbReference type="RefSeq" id="WP_163234905.1">
    <property type="nucleotide sequence ID" value="NZ_CP048617.1"/>
</dbReference>
<sequence>MRDSVDLSLETLIIFTNNFLPYPQENMFLWFVLYIIYFAPKLLALFILGDFFYEDFRICSVYVFTRKDNRVSWFTNKLFKMIKYILIYYVCITVIIAIVGVINGFNVDDVNNFLLIFISIVVLNGMVTLIFVLLTNILSLYTNAEISLVVTLLIYAVLHIPSFIKIDRLQDLIIKLSPALQSVIVWHDDSFLVKYNSSFDMPMISGFNVWWSLLILSLCLILIIFIGIKAIKTVEINDKY</sequence>
<feature type="transmembrane region" description="Helical" evidence="1">
    <location>
        <begin position="27"/>
        <end position="48"/>
    </location>
</feature>
<dbReference type="KEGG" id="cazo:G3A45_06485"/>
<dbReference type="EMBL" id="CP048617">
    <property type="protein sequence ID" value="QIB26968.1"/>
    <property type="molecule type" value="Genomic_DNA"/>
</dbReference>
<proteinExistence type="predicted"/>
<feature type="transmembrane region" description="Helical" evidence="1">
    <location>
        <begin position="86"/>
        <end position="107"/>
    </location>
</feature>
<keyword evidence="1" id="KW-0472">Membrane</keyword>
<gene>
    <name evidence="2" type="ORF">G3A45_06485</name>
</gene>
<feature type="transmembrane region" description="Helical" evidence="1">
    <location>
        <begin position="146"/>
        <end position="164"/>
    </location>
</feature>